<evidence type="ECO:0000256" key="5">
    <source>
        <dbReference type="ARBA" id="ARBA00022989"/>
    </source>
</evidence>
<protein>
    <submittedName>
        <fullName evidence="9">MFS family permease</fullName>
    </submittedName>
</protein>
<feature type="transmembrane region" description="Helical" evidence="7">
    <location>
        <begin position="232"/>
        <end position="251"/>
    </location>
</feature>
<feature type="transmembrane region" description="Helical" evidence="7">
    <location>
        <begin position="58"/>
        <end position="78"/>
    </location>
</feature>
<dbReference type="InterPro" id="IPR036259">
    <property type="entry name" value="MFS_trans_sf"/>
</dbReference>
<evidence type="ECO:0000313" key="9">
    <source>
        <dbReference type="EMBL" id="MDR6593056.1"/>
    </source>
</evidence>
<keyword evidence="4 7" id="KW-0812">Transmembrane</keyword>
<feature type="transmembrane region" description="Helical" evidence="7">
    <location>
        <begin position="267"/>
        <end position="288"/>
    </location>
</feature>
<feature type="transmembrane region" description="Helical" evidence="7">
    <location>
        <begin position="391"/>
        <end position="408"/>
    </location>
</feature>
<evidence type="ECO:0000256" key="3">
    <source>
        <dbReference type="ARBA" id="ARBA00022475"/>
    </source>
</evidence>
<evidence type="ECO:0000256" key="4">
    <source>
        <dbReference type="ARBA" id="ARBA00022692"/>
    </source>
</evidence>
<reference evidence="9 10" key="1">
    <citation type="submission" date="2023-07" db="EMBL/GenBank/DDBJ databases">
        <title>Sequencing the genomes of 1000 actinobacteria strains.</title>
        <authorList>
            <person name="Klenk H.-P."/>
        </authorList>
    </citation>
    <scope>NUCLEOTIDE SEQUENCE [LARGE SCALE GENOMIC DNA]</scope>
    <source>
        <strain evidence="9 10">DSM 43749</strain>
    </source>
</reference>
<dbReference type="CDD" id="cd06173">
    <property type="entry name" value="MFS_MefA_like"/>
    <property type="match status" value="1"/>
</dbReference>
<dbReference type="SUPFAM" id="SSF103473">
    <property type="entry name" value="MFS general substrate transporter"/>
    <property type="match status" value="1"/>
</dbReference>
<dbReference type="Gene3D" id="1.20.1250.20">
    <property type="entry name" value="MFS general substrate transporter like domains"/>
    <property type="match status" value="1"/>
</dbReference>
<dbReference type="InterPro" id="IPR020846">
    <property type="entry name" value="MFS_dom"/>
</dbReference>
<keyword evidence="6 7" id="KW-0472">Membrane</keyword>
<proteinExistence type="predicted"/>
<dbReference type="InterPro" id="IPR010290">
    <property type="entry name" value="TM_effector"/>
</dbReference>
<dbReference type="RefSeq" id="WP_310305311.1">
    <property type="nucleotide sequence ID" value="NZ_BAAAXB010000001.1"/>
</dbReference>
<gene>
    <name evidence="9" type="ORF">J2S66_001440</name>
</gene>
<evidence type="ECO:0000256" key="7">
    <source>
        <dbReference type="SAM" id="Phobius"/>
    </source>
</evidence>
<evidence type="ECO:0000313" key="10">
    <source>
        <dbReference type="Proteomes" id="UP001268819"/>
    </source>
</evidence>
<name>A0ABU1PQX7_9PSEU</name>
<evidence type="ECO:0000256" key="1">
    <source>
        <dbReference type="ARBA" id="ARBA00004651"/>
    </source>
</evidence>
<dbReference type="PANTHER" id="PTHR23513">
    <property type="entry name" value="INTEGRAL MEMBRANE EFFLUX PROTEIN-RELATED"/>
    <property type="match status" value="1"/>
</dbReference>
<evidence type="ECO:0000256" key="6">
    <source>
        <dbReference type="ARBA" id="ARBA00023136"/>
    </source>
</evidence>
<dbReference type="Pfam" id="PF05977">
    <property type="entry name" value="MFS_3"/>
    <property type="match status" value="1"/>
</dbReference>
<keyword evidence="3" id="KW-1003">Cell membrane</keyword>
<dbReference type="EMBL" id="JAVDSG010000001">
    <property type="protein sequence ID" value="MDR6593056.1"/>
    <property type="molecule type" value="Genomic_DNA"/>
</dbReference>
<feature type="transmembrane region" description="Helical" evidence="7">
    <location>
        <begin position="300"/>
        <end position="324"/>
    </location>
</feature>
<sequence length="424" mass="45024">MTVDVQGRDRRADDLLRSHRGFRLLFAADAISRTGSQVTLVALPLVAVLVLHASAQQVGLLVASSTIAFLVVALPAGVWVDRLPQRPVMVAAELIRALALASVPVTALFGVLSLVQLYVVALVIGFGNVFFDVAQQSYVSRLLGKDRLQAAFSKLEVTGNGSLLVGSSAGGVLVQLITSSGAVAFNAACHLVSAGLLGRIRPREPEVLRLGERPRLRREITTGMRYVMGQPILRRVVVHGMIALLFEYALLTVQPLLLVGTLGLQPAVYGLVTAAVAVGGVVGSVLANRVISKLGIARTLWLPFVVTFPLLLVMPLVGGGWLVALYPLGYAAYIGGSAVQNVAQLTYRQAICPPELHGRMNSTMRFLMWGMMPVGGLLGGFLAQAVGDRNALWVCVVGMLASVLPMLGKSVFQLPRDAGIDQGR</sequence>
<evidence type="ECO:0000259" key="8">
    <source>
        <dbReference type="PROSITE" id="PS50850"/>
    </source>
</evidence>
<comment type="subcellular location">
    <subcellularLocation>
        <location evidence="1">Cell membrane</location>
        <topology evidence="1">Multi-pass membrane protein</topology>
    </subcellularLocation>
</comment>
<dbReference type="InterPro" id="IPR022324">
    <property type="entry name" value="Bacilysin_exporter_BacE_put"/>
</dbReference>
<evidence type="ECO:0000256" key="2">
    <source>
        <dbReference type="ARBA" id="ARBA00022448"/>
    </source>
</evidence>
<comment type="caution">
    <text evidence="9">The sequence shown here is derived from an EMBL/GenBank/DDBJ whole genome shotgun (WGS) entry which is preliminary data.</text>
</comment>
<feature type="transmembrane region" description="Helical" evidence="7">
    <location>
        <begin position="367"/>
        <end position="385"/>
    </location>
</feature>
<organism evidence="9 10">
    <name type="scientific">Saccharothrix longispora</name>
    <dbReference type="NCBI Taxonomy" id="33920"/>
    <lineage>
        <taxon>Bacteria</taxon>
        <taxon>Bacillati</taxon>
        <taxon>Actinomycetota</taxon>
        <taxon>Actinomycetes</taxon>
        <taxon>Pseudonocardiales</taxon>
        <taxon>Pseudonocardiaceae</taxon>
        <taxon>Saccharothrix</taxon>
    </lineage>
</organism>
<feature type="transmembrane region" description="Helical" evidence="7">
    <location>
        <begin position="30"/>
        <end position="51"/>
    </location>
</feature>
<dbReference type="PROSITE" id="PS50850">
    <property type="entry name" value="MFS"/>
    <property type="match status" value="1"/>
</dbReference>
<feature type="domain" description="Major facilitator superfamily (MFS) profile" evidence="8">
    <location>
        <begin position="233"/>
        <end position="424"/>
    </location>
</feature>
<keyword evidence="10" id="KW-1185">Reference proteome</keyword>
<accession>A0ABU1PQX7</accession>
<dbReference type="PRINTS" id="PR01988">
    <property type="entry name" value="EXPORTERBACE"/>
</dbReference>
<feature type="transmembrane region" description="Helical" evidence="7">
    <location>
        <begin position="98"/>
        <end position="131"/>
    </location>
</feature>
<dbReference type="Proteomes" id="UP001268819">
    <property type="component" value="Unassembled WGS sequence"/>
</dbReference>
<keyword evidence="5 7" id="KW-1133">Transmembrane helix</keyword>
<dbReference type="PANTHER" id="PTHR23513:SF6">
    <property type="entry name" value="MAJOR FACILITATOR SUPERFAMILY ASSOCIATED DOMAIN-CONTAINING PROTEIN"/>
    <property type="match status" value="1"/>
</dbReference>
<keyword evidence="2" id="KW-0813">Transport</keyword>